<proteinExistence type="predicted"/>
<organism evidence="2 3">
    <name type="scientific">Haloarchaeobius iranensis</name>
    <dbReference type="NCBI Taxonomy" id="996166"/>
    <lineage>
        <taxon>Archaea</taxon>
        <taxon>Methanobacteriati</taxon>
        <taxon>Methanobacteriota</taxon>
        <taxon>Stenosarchaea group</taxon>
        <taxon>Halobacteria</taxon>
        <taxon>Halobacteriales</taxon>
        <taxon>Halorubellaceae</taxon>
        <taxon>Haloarchaeobius</taxon>
    </lineage>
</organism>
<gene>
    <name evidence="2" type="ORF">SAMN05192554_1165</name>
</gene>
<feature type="region of interest" description="Disordered" evidence="1">
    <location>
        <begin position="1"/>
        <end position="39"/>
    </location>
</feature>
<dbReference type="STRING" id="996166.SAMN05192554_1165"/>
<evidence type="ECO:0000256" key="1">
    <source>
        <dbReference type="SAM" id="MobiDB-lite"/>
    </source>
</evidence>
<evidence type="ECO:0000313" key="3">
    <source>
        <dbReference type="Proteomes" id="UP000199370"/>
    </source>
</evidence>
<evidence type="ECO:0000313" key="2">
    <source>
        <dbReference type="EMBL" id="SDN12141.1"/>
    </source>
</evidence>
<dbReference type="Proteomes" id="UP000199370">
    <property type="component" value="Unassembled WGS sequence"/>
</dbReference>
<feature type="region of interest" description="Disordered" evidence="1">
    <location>
        <begin position="217"/>
        <end position="247"/>
    </location>
</feature>
<feature type="compositionally biased region" description="Basic and acidic residues" evidence="1">
    <location>
        <begin position="13"/>
        <end position="27"/>
    </location>
</feature>
<protein>
    <recommendedName>
        <fullName evidence="4">DNA-directed RNA polymerase subunit epsilon</fullName>
    </recommendedName>
</protein>
<dbReference type="OrthoDB" id="225544at2157"/>
<keyword evidence="3" id="KW-1185">Reference proteome</keyword>
<dbReference type="AlphaFoldDB" id="A0A1G9YUD6"/>
<reference evidence="2 3" key="1">
    <citation type="submission" date="2016-10" db="EMBL/GenBank/DDBJ databases">
        <authorList>
            <person name="de Groot N.N."/>
        </authorList>
    </citation>
    <scope>NUCLEOTIDE SEQUENCE [LARGE SCALE GENOMIC DNA]</scope>
    <source>
        <strain evidence="3">EB21,IBRC-M 10013,KCTC 4048</strain>
    </source>
</reference>
<dbReference type="RefSeq" id="WP_089734703.1">
    <property type="nucleotide sequence ID" value="NZ_FNIA01000016.1"/>
</dbReference>
<dbReference type="EMBL" id="FNIA01000016">
    <property type="protein sequence ID" value="SDN12141.1"/>
    <property type="molecule type" value="Genomic_DNA"/>
</dbReference>
<sequence length="247" mass="27893">MTDSAVPPAADPRSSEPPERRDPRDVHAGPGDGSLGRIDAVKDERVRRWDVVTPSATLIGRPRHEHEDVSESLRRLHDEQHPAMAGHSERMHRLEKVRITHAFCNNLALTPWERDRALGIMADLDLTAFGSQRAIQRVALVVIRHVVDEERKRRLGLHDDEWVSERSPEELAALSERFESLTDDGQFRLLMDEHGLDVTAVNRLTRTLRDQLEEQALDGAVFGRSPYRDPSLPPIRTDPPAEDGESA</sequence>
<evidence type="ECO:0008006" key="4">
    <source>
        <dbReference type="Google" id="ProtNLM"/>
    </source>
</evidence>
<accession>A0A1G9YUD6</accession>
<name>A0A1G9YUD6_9EURY</name>